<dbReference type="GO" id="GO:0005886">
    <property type="term" value="C:plasma membrane"/>
    <property type="evidence" value="ECO:0007669"/>
    <property type="project" value="UniProtKB-ARBA"/>
</dbReference>
<dbReference type="InterPro" id="IPR051611">
    <property type="entry name" value="ECF_transporter_component"/>
</dbReference>
<dbReference type="EMBL" id="JACHWP010000014">
    <property type="protein sequence ID" value="MBB3023852.1"/>
    <property type="molecule type" value="Genomic_DNA"/>
</dbReference>
<dbReference type="Pfam" id="PF02361">
    <property type="entry name" value="CbiQ"/>
    <property type="match status" value="1"/>
</dbReference>
<keyword evidence="2" id="KW-1003">Cell membrane</keyword>
<feature type="transmembrane region" description="Helical" evidence="6">
    <location>
        <begin position="77"/>
        <end position="102"/>
    </location>
</feature>
<evidence type="ECO:0000256" key="5">
    <source>
        <dbReference type="ARBA" id="ARBA00023136"/>
    </source>
</evidence>
<protein>
    <submittedName>
        <fullName evidence="7">Energy-coupling factor transport system permease protein</fullName>
    </submittedName>
</protein>
<sequence>MPDWPDVFDVRSLVFTVVTLDALVLAALPRRIDLLALAVLMLLLLAYRLWRQLLALVALAVVLLGAAWLLRLGSGPVVGALGIAVLYLWRYSLAGAFGWFLITRVRPTEFMAAMTRMRIPQFLAVPIAVVLRFVPTVLTEGRAIIDAMRMRGLLGGPLSVLRHPIRTAEYLVIPMLAGAVRAGDELTASALCRGFGSPGRRTTIVQLHFGVADVALMLVTVAVAAYGFGVGLR</sequence>
<dbReference type="PANTHER" id="PTHR34857">
    <property type="entry name" value="SLL0384 PROTEIN"/>
    <property type="match status" value="1"/>
</dbReference>
<comment type="caution">
    <text evidence="7">The sequence shown here is derived from an EMBL/GenBank/DDBJ whole genome shotgun (WGS) entry which is preliminary data.</text>
</comment>
<dbReference type="PANTHER" id="PTHR34857:SF2">
    <property type="entry name" value="SLL0384 PROTEIN"/>
    <property type="match status" value="1"/>
</dbReference>
<evidence type="ECO:0000256" key="4">
    <source>
        <dbReference type="ARBA" id="ARBA00022989"/>
    </source>
</evidence>
<keyword evidence="5 6" id="KW-0472">Membrane</keyword>
<feature type="transmembrane region" description="Helical" evidence="6">
    <location>
        <begin position="20"/>
        <end position="46"/>
    </location>
</feature>
<evidence type="ECO:0000256" key="3">
    <source>
        <dbReference type="ARBA" id="ARBA00022692"/>
    </source>
</evidence>
<dbReference type="RefSeq" id="WP_158239525.1">
    <property type="nucleotide sequence ID" value="NZ_CP136959.1"/>
</dbReference>
<evidence type="ECO:0000256" key="6">
    <source>
        <dbReference type="SAM" id="Phobius"/>
    </source>
</evidence>
<evidence type="ECO:0000256" key="2">
    <source>
        <dbReference type="ARBA" id="ARBA00022475"/>
    </source>
</evidence>
<feature type="transmembrane region" description="Helical" evidence="6">
    <location>
        <begin position="207"/>
        <end position="228"/>
    </location>
</feature>
<keyword evidence="8" id="KW-1185">Reference proteome</keyword>
<reference evidence="7 8" key="1">
    <citation type="submission" date="2020-08" db="EMBL/GenBank/DDBJ databases">
        <title>Sequencing the genomes of 1000 actinobacteria strains.</title>
        <authorList>
            <person name="Klenk H.-P."/>
        </authorList>
    </citation>
    <scope>NUCLEOTIDE SEQUENCE [LARGE SCALE GENOMIC DNA]</scope>
    <source>
        <strain evidence="7 8">DSM 23040</strain>
    </source>
</reference>
<dbReference type="CDD" id="cd16914">
    <property type="entry name" value="EcfT"/>
    <property type="match status" value="1"/>
</dbReference>
<proteinExistence type="predicted"/>
<accession>A0A839QUU5</accession>
<gene>
    <name evidence="7" type="ORF">FHX50_002155</name>
</gene>
<feature type="transmembrane region" description="Helical" evidence="6">
    <location>
        <begin position="53"/>
        <end position="71"/>
    </location>
</feature>
<feature type="transmembrane region" description="Helical" evidence="6">
    <location>
        <begin position="122"/>
        <end position="145"/>
    </location>
</feature>
<evidence type="ECO:0000313" key="8">
    <source>
        <dbReference type="Proteomes" id="UP000568050"/>
    </source>
</evidence>
<keyword evidence="4 6" id="KW-1133">Transmembrane helix</keyword>
<dbReference type="InterPro" id="IPR003339">
    <property type="entry name" value="ABC/ECF_trnsptr_transmembrane"/>
</dbReference>
<evidence type="ECO:0000256" key="1">
    <source>
        <dbReference type="ARBA" id="ARBA00004141"/>
    </source>
</evidence>
<dbReference type="AlphaFoldDB" id="A0A839QUU5"/>
<dbReference type="Proteomes" id="UP000568050">
    <property type="component" value="Unassembled WGS sequence"/>
</dbReference>
<comment type="subcellular location">
    <subcellularLocation>
        <location evidence="1">Membrane</location>
        <topology evidence="1">Multi-pass membrane protein</topology>
    </subcellularLocation>
</comment>
<evidence type="ECO:0000313" key="7">
    <source>
        <dbReference type="EMBL" id="MBB3023852.1"/>
    </source>
</evidence>
<name>A0A839QUU5_9MICO</name>
<organism evidence="7 8">
    <name type="scientific">Helcobacillus massiliensis</name>
    <dbReference type="NCBI Taxonomy" id="521392"/>
    <lineage>
        <taxon>Bacteria</taxon>
        <taxon>Bacillati</taxon>
        <taxon>Actinomycetota</taxon>
        <taxon>Actinomycetes</taxon>
        <taxon>Micrococcales</taxon>
        <taxon>Dermabacteraceae</taxon>
        <taxon>Helcobacillus</taxon>
    </lineage>
</organism>
<keyword evidence="3 6" id="KW-0812">Transmembrane</keyword>